<dbReference type="Proteomes" id="UP000297814">
    <property type="component" value="Unassembled WGS sequence"/>
</dbReference>
<keyword evidence="2" id="KW-1185">Reference proteome</keyword>
<accession>A0A4Z1GX74</accession>
<proteinExistence type="predicted"/>
<reference evidence="1 2" key="1">
    <citation type="submission" date="2017-12" db="EMBL/GenBank/DDBJ databases">
        <title>Comparative genomics of Botrytis spp.</title>
        <authorList>
            <person name="Valero-Jimenez C.A."/>
            <person name="Tapia P."/>
            <person name="Veloso J."/>
            <person name="Silva-Moreno E."/>
            <person name="Staats M."/>
            <person name="Valdes J.H."/>
            <person name="Van Kan J.A.L."/>
        </authorList>
    </citation>
    <scope>NUCLEOTIDE SEQUENCE [LARGE SCALE GENOMIC DNA]</scope>
    <source>
        <strain evidence="1 2">Bh0001</strain>
    </source>
</reference>
<sequence>MSIRVITDTSTTEWNTDLGAKSNDIKCIEFTTAHNVHWEYMQRWELPVNSTPESACDQYQAWLDKVIVATDMKRELAIYFPKGVPPSRAYFHPVFFKREPGPPRMGDIISMSPEFDAEPIPSFTETTYNNIYYGRDPLQQAMVPQPLPAVTIPATL</sequence>
<dbReference type="EMBL" id="PQXK01000026">
    <property type="protein sequence ID" value="TGO41128.1"/>
    <property type="molecule type" value="Genomic_DNA"/>
</dbReference>
<organism evidence="1 2">
    <name type="scientific">Botrytis hyacinthi</name>
    <dbReference type="NCBI Taxonomy" id="278943"/>
    <lineage>
        <taxon>Eukaryota</taxon>
        <taxon>Fungi</taxon>
        <taxon>Dikarya</taxon>
        <taxon>Ascomycota</taxon>
        <taxon>Pezizomycotina</taxon>
        <taxon>Leotiomycetes</taxon>
        <taxon>Helotiales</taxon>
        <taxon>Sclerotiniaceae</taxon>
        <taxon>Botrytis</taxon>
    </lineage>
</organism>
<protein>
    <submittedName>
        <fullName evidence="1">Uncharacterized protein</fullName>
    </submittedName>
</protein>
<comment type="caution">
    <text evidence="1">The sequence shown here is derived from an EMBL/GenBank/DDBJ whole genome shotgun (WGS) entry which is preliminary data.</text>
</comment>
<evidence type="ECO:0000313" key="2">
    <source>
        <dbReference type="Proteomes" id="UP000297814"/>
    </source>
</evidence>
<gene>
    <name evidence="1" type="ORF">BHYA_0026g00350</name>
</gene>
<dbReference type="AlphaFoldDB" id="A0A4Z1GX74"/>
<name>A0A4Z1GX74_9HELO</name>
<evidence type="ECO:0000313" key="1">
    <source>
        <dbReference type="EMBL" id="TGO41128.1"/>
    </source>
</evidence>